<accession>A0ABR7JTA0</accession>
<dbReference type="Proteomes" id="UP000609849">
    <property type="component" value="Unassembled WGS sequence"/>
</dbReference>
<protein>
    <submittedName>
        <fullName evidence="1">Uncharacterized protein</fullName>
    </submittedName>
</protein>
<evidence type="ECO:0000313" key="2">
    <source>
        <dbReference type="Proteomes" id="UP000609849"/>
    </source>
</evidence>
<name>A0ABR7JTA0_9FIRM</name>
<comment type="caution">
    <text evidence="1">The sequence shown here is derived from an EMBL/GenBank/DDBJ whole genome shotgun (WGS) entry which is preliminary data.</text>
</comment>
<reference evidence="1 2" key="1">
    <citation type="submission" date="2020-08" db="EMBL/GenBank/DDBJ databases">
        <authorList>
            <person name="Liu C."/>
            <person name="Sun Q."/>
        </authorList>
    </citation>
    <scope>NUCLEOTIDE SEQUENCE [LARGE SCALE GENOMIC DNA]</scope>
    <source>
        <strain evidence="1 2">NSJ-18</strain>
    </source>
</reference>
<proteinExistence type="predicted"/>
<gene>
    <name evidence="1" type="ORF">H8923_15420</name>
</gene>
<dbReference type="EMBL" id="JACRWE010000011">
    <property type="protein sequence ID" value="MBC5998148.1"/>
    <property type="molecule type" value="Genomic_DNA"/>
</dbReference>
<organism evidence="1 2">
    <name type="scientific">Romboutsia faecis</name>
    <dbReference type="NCBI Taxonomy" id="2764597"/>
    <lineage>
        <taxon>Bacteria</taxon>
        <taxon>Bacillati</taxon>
        <taxon>Bacillota</taxon>
        <taxon>Clostridia</taxon>
        <taxon>Peptostreptococcales</taxon>
        <taxon>Peptostreptococcaceae</taxon>
        <taxon>Romboutsia</taxon>
    </lineage>
</organism>
<keyword evidence="2" id="KW-1185">Reference proteome</keyword>
<evidence type="ECO:0000313" key="1">
    <source>
        <dbReference type="EMBL" id="MBC5998148.1"/>
    </source>
</evidence>
<sequence length="85" mass="10924">MNNKYDINKYSINYNLYECVKENEMYEEQYEHEKEYYEYLRMLEKMYIIVKMIRLEELEEIMNTWKPEECVRYFYRIIERISNIS</sequence>
<dbReference type="RefSeq" id="WP_153972758.1">
    <property type="nucleotide sequence ID" value="NZ_JACRWE010000011.1"/>
</dbReference>